<dbReference type="Gene3D" id="1.10.10.600">
    <property type="entry name" value="IscX-like"/>
    <property type="match status" value="1"/>
</dbReference>
<dbReference type="GO" id="GO:0016226">
    <property type="term" value="P:iron-sulfur cluster assembly"/>
    <property type="evidence" value="ECO:0007669"/>
    <property type="project" value="UniProtKB-UniRule"/>
</dbReference>
<dbReference type="GO" id="GO:0005829">
    <property type="term" value="C:cytosol"/>
    <property type="evidence" value="ECO:0007669"/>
    <property type="project" value="TreeGrafter"/>
</dbReference>
<evidence type="ECO:0008006" key="3">
    <source>
        <dbReference type="Google" id="ProtNLM"/>
    </source>
</evidence>
<dbReference type="InterPro" id="IPR007479">
    <property type="entry name" value="ISC_FeS_clus_asmbl_IscsX"/>
</dbReference>
<dbReference type="EMBL" id="CP000236">
    <property type="protein sequence ID" value="ABD45489.1"/>
    <property type="molecule type" value="Genomic_DNA"/>
</dbReference>
<dbReference type="AlphaFoldDB" id="Q2GFT3"/>
<proteinExistence type="predicted"/>
<name>Q2GFT3_EHRCR</name>
<gene>
    <name evidence="1" type="ordered locus">ECH_0908</name>
</gene>
<dbReference type="GO" id="GO:0008198">
    <property type="term" value="F:ferrous iron binding"/>
    <property type="evidence" value="ECO:0007669"/>
    <property type="project" value="TreeGrafter"/>
</dbReference>
<keyword evidence="2" id="KW-1185">Reference proteome</keyword>
<dbReference type="Pfam" id="PF04384">
    <property type="entry name" value="Fe-S_assembly"/>
    <property type="match status" value="1"/>
</dbReference>
<dbReference type="eggNOG" id="COG2975">
    <property type="taxonomic scope" value="Bacteria"/>
</dbReference>
<dbReference type="HOGENOM" id="CLU_168040_0_1_5"/>
<dbReference type="OrthoDB" id="9800346at2"/>
<dbReference type="RefSeq" id="WP_006011805.1">
    <property type="nucleotide sequence ID" value="NC_007799.1"/>
</dbReference>
<dbReference type="PANTHER" id="PTHR37532">
    <property type="entry name" value="PROTEIN ISCX"/>
    <property type="match status" value="1"/>
</dbReference>
<dbReference type="STRING" id="205920.ECH_0908"/>
<accession>Q2GFT3</accession>
<dbReference type="SUPFAM" id="SSF140319">
    <property type="entry name" value="IscX-like"/>
    <property type="match status" value="1"/>
</dbReference>
<evidence type="ECO:0000313" key="1">
    <source>
        <dbReference type="EMBL" id="ABD45489.1"/>
    </source>
</evidence>
<dbReference type="KEGG" id="ech:ECH_0908"/>
<dbReference type="InterPro" id="IPR036762">
    <property type="entry name" value="IscX-like_sf"/>
</dbReference>
<dbReference type="NCBIfam" id="TIGR03412">
    <property type="entry name" value="iscX_yfhJ"/>
    <property type="match status" value="1"/>
</dbReference>
<organism evidence="1 2">
    <name type="scientific">Ehrlichia chaffeensis (strain ATCC CRL-10679 / Arkansas)</name>
    <dbReference type="NCBI Taxonomy" id="205920"/>
    <lineage>
        <taxon>Bacteria</taxon>
        <taxon>Pseudomonadati</taxon>
        <taxon>Pseudomonadota</taxon>
        <taxon>Alphaproteobacteria</taxon>
        <taxon>Rickettsiales</taxon>
        <taxon>Anaplasmataceae</taxon>
        <taxon>Ehrlichia</taxon>
    </lineage>
</organism>
<sequence>MKWNNVDSIAISLEDHYPEHDIFNTRFTELRLMILGLPGFDDDDNGCNEKILESIQLSWYEERQNK</sequence>
<dbReference type="PIRSF" id="PIRSF039003">
    <property type="entry name" value="IscX"/>
    <property type="match status" value="1"/>
</dbReference>
<evidence type="ECO:0000313" key="2">
    <source>
        <dbReference type="Proteomes" id="UP000008320"/>
    </source>
</evidence>
<dbReference type="Proteomes" id="UP000008320">
    <property type="component" value="Chromosome"/>
</dbReference>
<reference evidence="1 2" key="1">
    <citation type="journal article" date="2006" name="PLoS Genet.">
        <title>Comparative genomics of emerging human ehrlichiosis agents.</title>
        <authorList>
            <person name="Dunning Hotopp J.C."/>
            <person name="Lin M."/>
            <person name="Madupu R."/>
            <person name="Crabtree J."/>
            <person name="Angiuoli S.V."/>
            <person name="Eisen J.A."/>
            <person name="Seshadri R."/>
            <person name="Ren Q."/>
            <person name="Wu M."/>
            <person name="Utterback T.R."/>
            <person name="Smith S."/>
            <person name="Lewis M."/>
            <person name="Khouri H."/>
            <person name="Zhang C."/>
            <person name="Niu H."/>
            <person name="Lin Q."/>
            <person name="Ohashi N."/>
            <person name="Zhi N."/>
            <person name="Nelson W."/>
            <person name="Brinkac L.M."/>
            <person name="Dodson R.J."/>
            <person name="Rosovitz M.J."/>
            <person name="Sundaram J."/>
            <person name="Daugherty S.C."/>
            <person name="Davidsen T."/>
            <person name="Durkin A.S."/>
            <person name="Gwinn M."/>
            <person name="Haft D.H."/>
            <person name="Selengut J.D."/>
            <person name="Sullivan S.A."/>
            <person name="Zafar N."/>
            <person name="Zhou L."/>
            <person name="Benahmed F."/>
            <person name="Forberger H."/>
            <person name="Halpin R."/>
            <person name="Mulligan S."/>
            <person name="Robinson J."/>
            <person name="White O."/>
            <person name="Rikihisa Y."/>
            <person name="Tettelin H."/>
        </authorList>
    </citation>
    <scope>NUCLEOTIDE SEQUENCE [LARGE SCALE GENOMIC DNA]</scope>
    <source>
        <strain evidence="2">ATCC CRL-10679 / Arkansas</strain>
    </source>
</reference>
<protein>
    <recommendedName>
        <fullName evidence="3">FeS assembly protein IscX</fullName>
    </recommendedName>
</protein>
<dbReference type="PANTHER" id="PTHR37532:SF1">
    <property type="entry name" value="PROTEIN ISCX"/>
    <property type="match status" value="1"/>
</dbReference>